<organism evidence="1 2">
    <name type="scientific">Mesorhizobium opportunistum</name>
    <dbReference type="NCBI Taxonomy" id="593909"/>
    <lineage>
        <taxon>Bacteria</taxon>
        <taxon>Pseudomonadati</taxon>
        <taxon>Pseudomonadota</taxon>
        <taxon>Alphaproteobacteria</taxon>
        <taxon>Hyphomicrobiales</taxon>
        <taxon>Phyllobacteriaceae</taxon>
        <taxon>Mesorhizobium</taxon>
    </lineage>
</organism>
<gene>
    <name evidence="1" type="ORF">NKI33_31205</name>
</gene>
<name>A0ABV1YR60_9HYPH</name>
<dbReference type="Proteomes" id="UP001464387">
    <property type="component" value="Unassembled WGS sequence"/>
</dbReference>
<sequence>MVLFEQSMANADGIQQPFSDRVIDAAEKTAGEVLFDVRVDGDANIYRMAAIGYGDADTAIVVLEKSGQLRCASVNGAASSFVAALAAWEASPLSEHVRAEYHGTALILLAKLRATGHLK</sequence>
<comment type="caution">
    <text evidence="1">The sequence shown here is derived from an EMBL/GenBank/DDBJ whole genome shotgun (WGS) entry which is preliminary data.</text>
</comment>
<reference evidence="1 2" key="1">
    <citation type="journal article" date="2024" name="Proc. Natl. Acad. Sci. U.S.A.">
        <title>The evolutionary genomics of adaptation to stress in wild rhizobium bacteria.</title>
        <authorList>
            <person name="Kehlet-Delgado H."/>
            <person name="Montoya A.P."/>
            <person name="Jensen K.T."/>
            <person name="Wendlandt C.E."/>
            <person name="Dexheimer C."/>
            <person name="Roberts M."/>
            <person name="Torres Martinez L."/>
            <person name="Friesen M.L."/>
            <person name="Griffitts J.S."/>
            <person name="Porter S.S."/>
        </authorList>
    </citation>
    <scope>NUCLEOTIDE SEQUENCE [LARGE SCALE GENOMIC DNA]</scope>
    <source>
        <strain evidence="1 2">M0729</strain>
    </source>
</reference>
<proteinExistence type="predicted"/>
<evidence type="ECO:0000313" key="2">
    <source>
        <dbReference type="Proteomes" id="UP001464387"/>
    </source>
</evidence>
<evidence type="ECO:0000313" key="1">
    <source>
        <dbReference type="EMBL" id="MER8937412.1"/>
    </source>
</evidence>
<protein>
    <submittedName>
        <fullName evidence="1">Uncharacterized protein</fullName>
    </submittedName>
</protein>
<keyword evidence="2" id="KW-1185">Reference proteome</keyword>
<accession>A0ABV1YR60</accession>
<dbReference type="EMBL" id="JAMYPJ010000075">
    <property type="protein sequence ID" value="MER8937412.1"/>
    <property type="molecule type" value="Genomic_DNA"/>
</dbReference>